<evidence type="ECO:0000256" key="1">
    <source>
        <dbReference type="ARBA" id="ARBA00000077"/>
    </source>
</evidence>
<keyword evidence="8 14" id="KW-0963">Cytoplasm</keyword>
<sequence length="225" mass="23387">MTAPGVPAFIPRMTEAIRPKQKTGLGLARELSARAQGFTCIAGLDEVGRGPLAGPVVSAAVVLDLDNVPKGLADSKALTAARREALFAEILATSHVGIASVSHRDIDTINIRQASLLAMCRALAALPCTPDMAFVDGNDPPALPCATEAVIKGDSSIASIAAASIVAKVVRDRMMARLGNAYPAYGFASNAGYSTRAHLTVIASEGPCPFHRLSFSPLRQGLLDL</sequence>
<dbReference type="Gene3D" id="3.30.420.10">
    <property type="entry name" value="Ribonuclease H-like superfamily/Ribonuclease H"/>
    <property type="match status" value="1"/>
</dbReference>
<dbReference type="InterPro" id="IPR024567">
    <property type="entry name" value="RNase_HII/HIII_dom"/>
</dbReference>
<dbReference type="NCBIfam" id="NF000595">
    <property type="entry name" value="PRK00015.1-3"/>
    <property type="match status" value="1"/>
</dbReference>
<dbReference type="SUPFAM" id="SSF53098">
    <property type="entry name" value="Ribonuclease H-like"/>
    <property type="match status" value="1"/>
</dbReference>
<evidence type="ECO:0000256" key="7">
    <source>
        <dbReference type="ARBA" id="ARBA00019179"/>
    </source>
</evidence>
<dbReference type="GO" id="GO:0043137">
    <property type="term" value="P:DNA replication, removal of RNA primer"/>
    <property type="evidence" value="ECO:0007669"/>
    <property type="project" value="TreeGrafter"/>
</dbReference>
<evidence type="ECO:0000313" key="19">
    <source>
        <dbReference type="Proteomes" id="UP000003947"/>
    </source>
</evidence>
<proteinExistence type="inferred from homology"/>
<evidence type="ECO:0000256" key="14">
    <source>
        <dbReference type="HAMAP-Rule" id="MF_00052"/>
    </source>
</evidence>
<dbReference type="InterPro" id="IPR036397">
    <property type="entry name" value="RNaseH_sf"/>
</dbReference>
<evidence type="ECO:0000256" key="16">
    <source>
        <dbReference type="RuleBase" id="RU003515"/>
    </source>
</evidence>
<dbReference type="InterPro" id="IPR022898">
    <property type="entry name" value="RNase_HII"/>
</dbReference>
<accession>I4YQ21</accession>
<dbReference type="InterPro" id="IPR012337">
    <property type="entry name" value="RNaseH-like_sf"/>
</dbReference>
<evidence type="ECO:0000256" key="3">
    <source>
        <dbReference type="ARBA" id="ARBA00004065"/>
    </source>
</evidence>
<feature type="binding site" evidence="14 15">
    <location>
        <position position="45"/>
    </location>
    <ligand>
        <name>a divalent metal cation</name>
        <dbReference type="ChEBI" id="CHEBI:60240"/>
    </ligand>
</feature>
<dbReference type="eggNOG" id="COG0164">
    <property type="taxonomic scope" value="Bacteria"/>
</dbReference>
<dbReference type="PANTHER" id="PTHR10954">
    <property type="entry name" value="RIBONUCLEASE H2 SUBUNIT A"/>
    <property type="match status" value="1"/>
</dbReference>
<evidence type="ECO:0000256" key="5">
    <source>
        <dbReference type="ARBA" id="ARBA00007383"/>
    </source>
</evidence>
<dbReference type="GO" id="GO:0006298">
    <property type="term" value="P:mismatch repair"/>
    <property type="evidence" value="ECO:0007669"/>
    <property type="project" value="TreeGrafter"/>
</dbReference>
<reference evidence="18 19" key="1">
    <citation type="submission" date="2012-02" db="EMBL/GenBank/DDBJ databases">
        <title>Improved High-Quality Draft sequence of Microvirga sp. WSM3557.</title>
        <authorList>
            <consortium name="US DOE Joint Genome Institute"/>
            <person name="Lucas S."/>
            <person name="Han J."/>
            <person name="Lapidus A."/>
            <person name="Cheng J.-F."/>
            <person name="Goodwin L."/>
            <person name="Pitluck S."/>
            <person name="Peters L."/>
            <person name="Zhang X."/>
            <person name="Detter J.C."/>
            <person name="Han C."/>
            <person name="Tapia R."/>
            <person name="Land M."/>
            <person name="Hauser L."/>
            <person name="Kyrpides N."/>
            <person name="Ivanova N."/>
            <person name="Pagani I."/>
            <person name="Brau L."/>
            <person name="Yates R."/>
            <person name="O'Hara G."/>
            <person name="Rui T."/>
            <person name="Howieson J."/>
            <person name="Reeve W."/>
            <person name="Woyke T."/>
        </authorList>
    </citation>
    <scope>NUCLEOTIDE SEQUENCE [LARGE SCALE GENOMIC DNA]</scope>
    <source>
        <strain evidence="18 19">WSM3557</strain>
    </source>
</reference>
<protein>
    <recommendedName>
        <fullName evidence="7 14">Ribonuclease HII</fullName>
        <shortName evidence="14">RNase HII</shortName>
        <ecNumber evidence="6 14">3.1.26.4</ecNumber>
    </recommendedName>
</protein>
<evidence type="ECO:0000256" key="13">
    <source>
        <dbReference type="ARBA" id="ARBA00023211"/>
    </source>
</evidence>
<evidence type="ECO:0000256" key="8">
    <source>
        <dbReference type="ARBA" id="ARBA00022490"/>
    </source>
</evidence>
<comment type="similarity">
    <text evidence="5 14 16">Belongs to the RNase HII family.</text>
</comment>
<evidence type="ECO:0000256" key="10">
    <source>
        <dbReference type="ARBA" id="ARBA00022723"/>
    </source>
</evidence>
<dbReference type="AlphaFoldDB" id="I4YQ21"/>
<dbReference type="Pfam" id="PF01351">
    <property type="entry name" value="RNase_HII"/>
    <property type="match status" value="1"/>
</dbReference>
<evidence type="ECO:0000313" key="18">
    <source>
        <dbReference type="EMBL" id="EIM26063.1"/>
    </source>
</evidence>
<comment type="subcellular location">
    <subcellularLocation>
        <location evidence="4 14">Cytoplasm</location>
    </subcellularLocation>
</comment>
<feature type="binding site" evidence="14 15">
    <location>
        <position position="46"/>
    </location>
    <ligand>
        <name>a divalent metal cation</name>
        <dbReference type="ChEBI" id="CHEBI:60240"/>
    </ligand>
</feature>
<feature type="domain" description="RNase H type-2" evidence="17">
    <location>
        <begin position="39"/>
        <end position="225"/>
    </location>
</feature>
<evidence type="ECO:0000259" key="17">
    <source>
        <dbReference type="PROSITE" id="PS51975"/>
    </source>
</evidence>
<evidence type="ECO:0000256" key="11">
    <source>
        <dbReference type="ARBA" id="ARBA00022759"/>
    </source>
</evidence>
<comment type="cofactor">
    <cofactor evidence="2">
        <name>Mg(2+)</name>
        <dbReference type="ChEBI" id="CHEBI:18420"/>
    </cofactor>
</comment>
<dbReference type="PATRIC" id="fig|864069.3.peg.7262"/>
<dbReference type="EMBL" id="JH660647">
    <property type="protein sequence ID" value="EIM26063.1"/>
    <property type="molecule type" value="Genomic_DNA"/>
</dbReference>
<dbReference type="InterPro" id="IPR001352">
    <property type="entry name" value="RNase_HII/HIII"/>
</dbReference>
<keyword evidence="13 14" id="KW-0464">Manganese</keyword>
<dbReference type="PANTHER" id="PTHR10954:SF18">
    <property type="entry name" value="RIBONUCLEASE HII"/>
    <property type="match status" value="1"/>
</dbReference>
<dbReference type="CDD" id="cd07182">
    <property type="entry name" value="RNase_HII_bacteria_HII_like"/>
    <property type="match status" value="1"/>
</dbReference>
<dbReference type="GO" id="GO:0003723">
    <property type="term" value="F:RNA binding"/>
    <property type="evidence" value="ECO:0007669"/>
    <property type="project" value="UniProtKB-UniRule"/>
</dbReference>
<dbReference type="GO" id="GO:0030145">
    <property type="term" value="F:manganese ion binding"/>
    <property type="evidence" value="ECO:0007669"/>
    <property type="project" value="UniProtKB-UniRule"/>
</dbReference>
<evidence type="ECO:0000256" key="9">
    <source>
        <dbReference type="ARBA" id="ARBA00022722"/>
    </source>
</evidence>
<comment type="cofactor">
    <cofactor evidence="14 15">
        <name>Mn(2+)</name>
        <dbReference type="ChEBI" id="CHEBI:29035"/>
    </cofactor>
    <cofactor evidence="14 15">
        <name>Mg(2+)</name>
        <dbReference type="ChEBI" id="CHEBI:18420"/>
    </cofactor>
    <text evidence="14 15">Manganese or magnesium. Binds 1 divalent metal ion per monomer in the absence of substrate. May bind a second metal ion after substrate binding.</text>
</comment>
<evidence type="ECO:0000256" key="12">
    <source>
        <dbReference type="ARBA" id="ARBA00022801"/>
    </source>
</evidence>
<gene>
    <name evidence="14" type="primary">rnhB</name>
    <name evidence="18" type="ORF">MicloDRAFT_00067950</name>
</gene>
<keyword evidence="12 14" id="KW-0378">Hydrolase</keyword>
<evidence type="ECO:0000256" key="4">
    <source>
        <dbReference type="ARBA" id="ARBA00004496"/>
    </source>
</evidence>
<keyword evidence="9 14" id="KW-0540">Nuclease</keyword>
<keyword evidence="11 14" id="KW-0255">Endonuclease</keyword>
<dbReference type="EC" id="3.1.26.4" evidence="6 14"/>
<evidence type="ECO:0000256" key="6">
    <source>
        <dbReference type="ARBA" id="ARBA00012180"/>
    </source>
</evidence>
<dbReference type="Proteomes" id="UP000003947">
    <property type="component" value="Unassembled WGS sequence"/>
</dbReference>
<dbReference type="STRING" id="864069.MicloDRAFT_00067950"/>
<dbReference type="HAMAP" id="MF_00052_B">
    <property type="entry name" value="RNase_HII_B"/>
    <property type="match status" value="1"/>
</dbReference>
<dbReference type="HOGENOM" id="CLU_036532_3_2_5"/>
<comment type="function">
    <text evidence="3 14 16">Endonuclease that specifically degrades the RNA of RNA-DNA hybrids.</text>
</comment>
<evidence type="ECO:0000256" key="2">
    <source>
        <dbReference type="ARBA" id="ARBA00001946"/>
    </source>
</evidence>
<evidence type="ECO:0000256" key="15">
    <source>
        <dbReference type="PROSITE-ProRule" id="PRU01319"/>
    </source>
</evidence>
<name>I4YQ21_9HYPH</name>
<organism evidence="18 19">
    <name type="scientific">Microvirga lotononidis</name>
    <dbReference type="NCBI Taxonomy" id="864069"/>
    <lineage>
        <taxon>Bacteria</taxon>
        <taxon>Pseudomonadati</taxon>
        <taxon>Pseudomonadota</taxon>
        <taxon>Alphaproteobacteria</taxon>
        <taxon>Hyphomicrobiales</taxon>
        <taxon>Methylobacteriaceae</taxon>
        <taxon>Microvirga</taxon>
    </lineage>
</organism>
<keyword evidence="10 14" id="KW-0479">Metal-binding</keyword>
<feature type="binding site" evidence="14 15">
    <location>
        <position position="136"/>
    </location>
    <ligand>
        <name>a divalent metal cation</name>
        <dbReference type="ChEBI" id="CHEBI:60240"/>
    </ligand>
</feature>
<dbReference type="PROSITE" id="PS51975">
    <property type="entry name" value="RNASE_H_2"/>
    <property type="match status" value="1"/>
</dbReference>
<dbReference type="GO" id="GO:0032299">
    <property type="term" value="C:ribonuclease H2 complex"/>
    <property type="evidence" value="ECO:0007669"/>
    <property type="project" value="TreeGrafter"/>
</dbReference>
<keyword evidence="19" id="KW-1185">Reference proteome</keyword>
<dbReference type="GO" id="GO:0004523">
    <property type="term" value="F:RNA-DNA hybrid ribonuclease activity"/>
    <property type="evidence" value="ECO:0007669"/>
    <property type="project" value="UniProtKB-UniRule"/>
</dbReference>
<dbReference type="GO" id="GO:0005737">
    <property type="term" value="C:cytoplasm"/>
    <property type="evidence" value="ECO:0007669"/>
    <property type="project" value="UniProtKB-SubCell"/>
</dbReference>
<comment type="catalytic activity">
    <reaction evidence="1 14 15 16">
        <text>Endonucleolytic cleavage to 5'-phosphomonoester.</text>
        <dbReference type="EC" id="3.1.26.4"/>
    </reaction>
</comment>